<evidence type="ECO:0000259" key="7">
    <source>
        <dbReference type="PROSITE" id="PS50011"/>
    </source>
</evidence>
<accession>A0ABU4N4N0</accession>
<dbReference type="SUPFAM" id="SSF56112">
    <property type="entry name" value="Protein kinase-like (PK-like)"/>
    <property type="match status" value="1"/>
</dbReference>
<sequence length="517" mass="54602">MELLDESDPGAVGGYPLLARLGEGGMGRVYLSRTVSGRPLALKTVRAEFGREQGFEERFAREIRNSDQVRSPWTPAVVDYSPVGQRPQWLATEYVAAPSLAEWVRRYGPLPEPCVLALASELFGALGAVHGAGLAHRDVKPSNVLLGRRSPLLIDFGIARAREDSRHTRTGGVIGTPGYLAPEQASAGESGAPGDVFSLAAVLVYAATGRGPFSRPTEEFSPAVQLYRIVHQEPNLDGVPPALTPFLRSCLAKDPEQRPTPGTVSVLLERLGGRCGTWPQLLPEALEKDLAVREEEAHALISTTLRSPSVPAVSRESEDGPAAADAGTAVLPPSDAVRRWVSSRTGRVVVGTTAAALMATAGTFVVQRFSGDDASGGTPSPSSAATSLPAAWAGAWVGTGPGNPTPDDDNQRRTNRFTFALTLHPAERGELAGKQVSNVTEVNTSLELGCTETLQLREVRKASMVLKAVTSQSTDPSAEVACPSGNVYVVTMTGRDTLSLSDEGDQSAGAPSTLTRR</sequence>
<dbReference type="InterPro" id="IPR000719">
    <property type="entry name" value="Prot_kinase_dom"/>
</dbReference>
<evidence type="ECO:0000256" key="1">
    <source>
        <dbReference type="ARBA" id="ARBA00022679"/>
    </source>
</evidence>
<dbReference type="InterPro" id="IPR017441">
    <property type="entry name" value="Protein_kinase_ATP_BS"/>
</dbReference>
<dbReference type="PANTHER" id="PTHR43289">
    <property type="entry name" value="MITOGEN-ACTIVATED PROTEIN KINASE KINASE KINASE 20-RELATED"/>
    <property type="match status" value="1"/>
</dbReference>
<evidence type="ECO:0000256" key="5">
    <source>
        <dbReference type="PROSITE-ProRule" id="PRU10141"/>
    </source>
</evidence>
<dbReference type="PROSITE" id="PS00107">
    <property type="entry name" value="PROTEIN_KINASE_ATP"/>
    <property type="match status" value="1"/>
</dbReference>
<dbReference type="Pfam" id="PF00069">
    <property type="entry name" value="Pkinase"/>
    <property type="match status" value="1"/>
</dbReference>
<dbReference type="InterPro" id="IPR008271">
    <property type="entry name" value="Ser/Thr_kinase_AS"/>
</dbReference>
<evidence type="ECO:0000256" key="6">
    <source>
        <dbReference type="SAM" id="MobiDB-lite"/>
    </source>
</evidence>
<reference evidence="8 9" key="1">
    <citation type="journal article" date="2023" name="Microb. Genom.">
        <title>Mesoterricola silvestris gen. nov., sp. nov., Mesoterricola sediminis sp. nov., Geothrix oryzae sp. nov., Geothrix edaphica sp. nov., Geothrix rubra sp. nov., and Geothrix limicola sp. nov., six novel members of Acidobacteriota isolated from soils.</title>
        <authorList>
            <person name="Weisberg A.J."/>
            <person name="Pearce E."/>
            <person name="Kramer C.G."/>
            <person name="Chang J.H."/>
            <person name="Clarke C.R."/>
        </authorList>
    </citation>
    <scope>NUCLEOTIDE SEQUENCE [LARGE SCALE GENOMIC DNA]</scope>
    <source>
        <strain evidence="8 9">NE20-4-1</strain>
    </source>
</reference>
<organism evidence="8 9">
    <name type="scientific">Streptomyces caniscabiei</name>
    <dbReference type="NCBI Taxonomy" id="2746961"/>
    <lineage>
        <taxon>Bacteria</taxon>
        <taxon>Bacillati</taxon>
        <taxon>Actinomycetota</taxon>
        <taxon>Actinomycetes</taxon>
        <taxon>Kitasatosporales</taxon>
        <taxon>Streptomycetaceae</taxon>
        <taxon>Streptomyces</taxon>
    </lineage>
</organism>
<dbReference type="GO" id="GO:0016301">
    <property type="term" value="F:kinase activity"/>
    <property type="evidence" value="ECO:0007669"/>
    <property type="project" value="UniProtKB-KW"/>
</dbReference>
<evidence type="ECO:0000313" key="8">
    <source>
        <dbReference type="EMBL" id="MDX3044770.1"/>
    </source>
</evidence>
<gene>
    <name evidence="8" type="ORF">PV383_47620</name>
</gene>
<keyword evidence="4 5" id="KW-0067">ATP-binding</keyword>
<evidence type="ECO:0000256" key="2">
    <source>
        <dbReference type="ARBA" id="ARBA00022741"/>
    </source>
</evidence>
<dbReference type="Gene3D" id="3.30.200.20">
    <property type="entry name" value="Phosphorylase Kinase, domain 1"/>
    <property type="match status" value="1"/>
</dbReference>
<dbReference type="Gene3D" id="1.10.510.10">
    <property type="entry name" value="Transferase(Phosphotransferase) domain 1"/>
    <property type="match status" value="1"/>
</dbReference>
<feature type="region of interest" description="Disordered" evidence="6">
    <location>
        <begin position="498"/>
        <end position="517"/>
    </location>
</feature>
<feature type="region of interest" description="Disordered" evidence="6">
    <location>
        <begin position="308"/>
        <end position="330"/>
    </location>
</feature>
<keyword evidence="9" id="KW-1185">Reference proteome</keyword>
<proteinExistence type="predicted"/>
<dbReference type="CDD" id="cd14014">
    <property type="entry name" value="STKc_PknB_like"/>
    <property type="match status" value="1"/>
</dbReference>
<keyword evidence="3 8" id="KW-0418">Kinase</keyword>
<evidence type="ECO:0000256" key="4">
    <source>
        <dbReference type="ARBA" id="ARBA00022840"/>
    </source>
</evidence>
<dbReference type="Proteomes" id="UP001282474">
    <property type="component" value="Unassembled WGS sequence"/>
</dbReference>
<dbReference type="InterPro" id="IPR011009">
    <property type="entry name" value="Kinase-like_dom_sf"/>
</dbReference>
<keyword evidence="1" id="KW-0808">Transferase</keyword>
<protein>
    <submittedName>
        <fullName evidence="8">Serine/threonine-protein kinase</fullName>
    </submittedName>
</protein>
<evidence type="ECO:0000256" key="3">
    <source>
        <dbReference type="ARBA" id="ARBA00022777"/>
    </source>
</evidence>
<evidence type="ECO:0000313" key="9">
    <source>
        <dbReference type="Proteomes" id="UP001282474"/>
    </source>
</evidence>
<dbReference type="PROSITE" id="PS00108">
    <property type="entry name" value="PROTEIN_KINASE_ST"/>
    <property type="match status" value="1"/>
</dbReference>
<feature type="domain" description="Protein kinase" evidence="7">
    <location>
        <begin position="15"/>
        <end position="271"/>
    </location>
</feature>
<dbReference type="PROSITE" id="PS50011">
    <property type="entry name" value="PROTEIN_KINASE_DOM"/>
    <property type="match status" value="1"/>
</dbReference>
<feature type="binding site" evidence="5">
    <location>
        <position position="43"/>
    </location>
    <ligand>
        <name>ATP</name>
        <dbReference type="ChEBI" id="CHEBI:30616"/>
    </ligand>
</feature>
<dbReference type="SMART" id="SM00220">
    <property type="entry name" value="S_TKc"/>
    <property type="match status" value="1"/>
</dbReference>
<comment type="caution">
    <text evidence="8">The sequence shown here is derived from an EMBL/GenBank/DDBJ whole genome shotgun (WGS) entry which is preliminary data.</text>
</comment>
<dbReference type="RefSeq" id="WP_193382031.1">
    <property type="nucleotide sequence ID" value="NZ_JABXWF010000042.1"/>
</dbReference>
<name>A0ABU4N4N0_9ACTN</name>
<keyword evidence="2 5" id="KW-0547">Nucleotide-binding</keyword>
<dbReference type="PANTHER" id="PTHR43289:SF34">
    <property type="entry name" value="SERINE_THREONINE-PROTEIN KINASE YBDM-RELATED"/>
    <property type="match status" value="1"/>
</dbReference>
<dbReference type="EMBL" id="JARAWJ010000117">
    <property type="protein sequence ID" value="MDX3044770.1"/>
    <property type="molecule type" value="Genomic_DNA"/>
</dbReference>